<dbReference type="Gene3D" id="3.40.605.10">
    <property type="entry name" value="Aldehyde Dehydrogenase, Chain A, domain 1"/>
    <property type="match status" value="1"/>
</dbReference>
<proteinExistence type="predicted"/>
<protein>
    <recommendedName>
        <fullName evidence="1">methylmalonate-semialdehyde dehydrogenase (CoA acylating)</fullName>
        <ecNumber evidence="1">1.2.1.27</ecNumber>
    </recommendedName>
</protein>
<gene>
    <name evidence="5" type="ORF">V6L76_11435</name>
</gene>
<evidence type="ECO:0000313" key="6">
    <source>
        <dbReference type="Proteomes" id="UP001380822"/>
    </source>
</evidence>
<dbReference type="InterPro" id="IPR015590">
    <property type="entry name" value="Aldehyde_DH_dom"/>
</dbReference>
<dbReference type="EC" id="1.2.1.27" evidence="1"/>
<dbReference type="EMBL" id="JBAKBE010000006">
    <property type="protein sequence ID" value="MEH0096872.1"/>
    <property type="molecule type" value="Genomic_DNA"/>
</dbReference>
<evidence type="ECO:0000256" key="2">
    <source>
        <dbReference type="ARBA" id="ARBA00023002"/>
    </source>
</evidence>
<name>A0ABU7ZQR5_9HYPH</name>
<evidence type="ECO:0000259" key="4">
    <source>
        <dbReference type="Pfam" id="PF00171"/>
    </source>
</evidence>
<keyword evidence="3" id="KW-0520">NAD</keyword>
<dbReference type="InterPro" id="IPR016160">
    <property type="entry name" value="Ald_DH_CS_CYS"/>
</dbReference>
<dbReference type="PANTHER" id="PTHR43866">
    <property type="entry name" value="MALONATE-SEMIALDEHYDE DEHYDROGENASE"/>
    <property type="match status" value="1"/>
</dbReference>
<dbReference type="NCBIfam" id="TIGR01722">
    <property type="entry name" value="MMSDH"/>
    <property type="match status" value="1"/>
</dbReference>
<dbReference type="SUPFAM" id="SSF53720">
    <property type="entry name" value="ALDH-like"/>
    <property type="match status" value="1"/>
</dbReference>
<organism evidence="5 6">
    <name type="scientific">Pannonibacter anstelovis</name>
    <dbReference type="NCBI Taxonomy" id="3121537"/>
    <lineage>
        <taxon>Bacteria</taxon>
        <taxon>Pseudomonadati</taxon>
        <taxon>Pseudomonadota</taxon>
        <taxon>Alphaproteobacteria</taxon>
        <taxon>Hyphomicrobiales</taxon>
        <taxon>Stappiaceae</taxon>
        <taxon>Pannonibacter</taxon>
    </lineage>
</organism>
<dbReference type="Proteomes" id="UP001380822">
    <property type="component" value="Unassembled WGS sequence"/>
</dbReference>
<dbReference type="GO" id="GO:0016491">
    <property type="term" value="F:oxidoreductase activity"/>
    <property type="evidence" value="ECO:0007669"/>
    <property type="project" value="UniProtKB-KW"/>
</dbReference>
<dbReference type="PROSITE" id="PS00070">
    <property type="entry name" value="ALDEHYDE_DEHYDR_CYS"/>
    <property type="match status" value="1"/>
</dbReference>
<dbReference type="Gene3D" id="3.40.309.10">
    <property type="entry name" value="Aldehyde Dehydrogenase, Chain A, domain 2"/>
    <property type="match status" value="1"/>
</dbReference>
<dbReference type="InterPro" id="IPR016161">
    <property type="entry name" value="Ald_DH/histidinol_DH"/>
</dbReference>
<dbReference type="InterPro" id="IPR010061">
    <property type="entry name" value="MeMal-semiAld_DH"/>
</dbReference>
<reference evidence="5 6" key="1">
    <citation type="submission" date="2024-02" db="EMBL/GenBank/DDBJ databases">
        <title>A new putative Pannonibacter species isolated from two cases of bloodstream infections in paediatric patients.</title>
        <authorList>
            <person name="Castellana S."/>
            <person name="De Laurentiis V."/>
            <person name="Grassi M."/>
            <person name="De Leonardis F."/>
            <person name="Mosca A."/>
            <person name="De Carlo C."/>
            <person name="Sparapano E."/>
            <person name="Ronga L."/>
            <person name="Santacroce L."/>
            <person name="Chironna M."/>
            <person name="De Robertis A."/>
            <person name="Bianco A."/>
            <person name="Del Sambro L."/>
            <person name="Capozzi L."/>
            <person name="Parisi A."/>
        </authorList>
    </citation>
    <scope>NUCLEOTIDE SEQUENCE [LARGE SCALE GENOMIC DNA]</scope>
    <source>
        <strain evidence="5 6">Pt2</strain>
    </source>
</reference>
<feature type="domain" description="Aldehyde dehydrogenase" evidence="4">
    <location>
        <begin position="13"/>
        <end position="479"/>
    </location>
</feature>
<dbReference type="PANTHER" id="PTHR43866:SF4">
    <property type="entry name" value="MALONATE-SEMIALDEHYDE DEHYDROGENASE"/>
    <property type="match status" value="1"/>
</dbReference>
<evidence type="ECO:0000313" key="5">
    <source>
        <dbReference type="EMBL" id="MEH0096872.1"/>
    </source>
</evidence>
<keyword evidence="6" id="KW-1185">Reference proteome</keyword>
<dbReference type="CDD" id="cd07085">
    <property type="entry name" value="ALDH_F6_MMSDH"/>
    <property type="match status" value="1"/>
</dbReference>
<keyword evidence="2 5" id="KW-0560">Oxidoreductase</keyword>
<dbReference type="RefSeq" id="WP_334251336.1">
    <property type="nucleotide sequence ID" value="NZ_JBAKBE010000006.1"/>
</dbReference>
<accession>A0ABU7ZQR5</accession>
<dbReference type="InterPro" id="IPR016162">
    <property type="entry name" value="Ald_DH_N"/>
</dbReference>
<sequence>MRKIGHFIGGKHVEGTSGRFADVFNPATGEVQAQVALATKAELRAAVENAAAAQPAWAAQNPQKRARVMMKFVDLLHRDMDKLAEALSREHGKTIPDAKGDVIRGLEVAEFCIGAPHLMKGEFTEGAGPGIDMYSMRQPLGVVAGITPFNFPAMIPMWKFCPAIAAGNAFILKPSERDPSVPLMLAELMIEAGLPAGILNVVNGDKDSVDAILDDDIIQAVGFVGSTAIAHYVYSRGCAAGKRVQCFGGAKNHMIIMPDADMDQAVDALVGAGYGAAGERCMAISVAVPVGEDTADRLIAKLAPRVESLKIGPYSGGNDIDFGPLVTKDAYTRVKGLVDKGVAEGAKLVVDGRNFRLQGYENGYFIGGCLFDNVTKDMEIYKTEIFGPVLSVVRAKTYEEAIDLPMSHEYGNGAAIFTRDGDAARDFASRINIGMVGINVPIPVPLAYHTFGGWKKSGFGDLNQHGPDAFKFYTRTKTVTSRWPSGIKDGAEFVIPTMR</sequence>
<comment type="caution">
    <text evidence="5">The sequence shown here is derived from an EMBL/GenBank/DDBJ whole genome shotgun (WGS) entry which is preliminary data.</text>
</comment>
<dbReference type="InterPro" id="IPR016163">
    <property type="entry name" value="Ald_DH_C"/>
</dbReference>
<evidence type="ECO:0000256" key="1">
    <source>
        <dbReference type="ARBA" id="ARBA00013048"/>
    </source>
</evidence>
<dbReference type="Pfam" id="PF00171">
    <property type="entry name" value="Aldedh"/>
    <property type="match status" value="1"/>
</dbReference>
<evidence type="ECO:0000256" key="3">
    <source>
        <dbReference type="ARBA" id="ARBA00023027"/>
    </source>
</evidence>